<accession>A0A975GKZ4</accession>
<proteinExistence type="predicted"/>
<dbReference type="PANTHER" id="PTHR34610">
    <property type="entry name" value="SSL7007 PROTEIN"/>
    <property type="match status" value="1"/>
</dbReference>
<feature type="domain" description="PIN" evidence="1">
    <location>
        <begin position="2"/>
        <end position="113"/>
    </location>
</feature>
<dbReference type="Proteomes" id="UP000663722">
    <property type="component" value="Chromosome"/>
</dbReference>
<dbReference type="InterPro" id="IPR029060">
    <property type="entry name" value="PIN-like_dom_sf"/>
</dbReference>
<evidence type="ECO:0000313" key="3">
    <source>
        <dbReference type="Proteomes" id="UP000663722"/>
    </source>
</evidence>
<dbReference type="EMBL" id="CP061800">
    <property type="protein sequence ID" value="QTA85242.1"/>
    <property type="molecule type" value="Genomic_DNA"/>
</dbReference>
<keyword evidence="3" id="KW-1185">Reference proteome</keyword>
<protein>
    <submittedName>
        <fullName evidence="2">Toxin-antitoxin system toxin component, PIN family</fullName>
    </submittedName>
</protein>
<evidence type="ECO:0000313" key="2">
    <source>
        <dbReference type="EMBL" id="QTA85242.1"/>
    </source>
</evidence>
<sequence>MRLILDTNIFVSALKSNMGASYAIISQLPSDQFQIALTIPLYIEYQDVLTRPEHMSGTSTKEEILGFLRYVCGIAHRQQIFFLWRPWLEDPKDDMVLEAAFASRSRYIVTHNLRDFRGVEKHFGITPLTPGKFLNIIRNHQL</sequence>
<dbReference type="InterPro" id="IPR002716">
    <property type="entry name" value="PIN_dom"/>
</dbReference>
<dbReference type="SUPFAM" id="SSF88723">
    <property type="entry name" value="PIN domain-like"/>
    <property type="match status" value="1"/>
</dbReference>
<dbReference type="PANTHER" id="PTHR34610:SF3">
    <property type="entry name" value="SSL7007 PROTEIN"/>
    <property type="match status" value="1"/>
</dbReference>
<organism evidence="2 3">
    <name type="scientific">Desulfonema magnum</name>
    <dbReference type="NCBI Taxonomy" id="45655"/>
    <lineage>
        <taxon>Bacteria</taxon>
        <taxon>Pseudomonadati</taxon>
        <taxon>Thermodesulfobacteriota</taxon>
        <taxon>Desulfobacteria</taxon>
        <taxon>Desulfobacterales</taxon>
        <taxon>Desulfococcaceae</taxon>
        <taxon>Desulfonema</taxon>
    </lineage>
</organism>
<reference evidence="2" key="1">
    <citation type="journal article" date="2021" name="Microb. Physiol.">
        <title>Proteogenomic Insights into the Physiology of Marine, Sulfate-Reducing, Filamentous Desulfonema limicola and Desulfonema magnum.</title>
        <authorList>
            <person name="Schnaars V."/>
            <person name="Wohlbrand L."/>
            <person name="Scheve S."/>
            <person name="Hinrichs C."/>
            <person name="Reinhardt R."/>
            <person name="Rabus R."/>
        </authorList>
    </citation>
    <scope>NUCLEOTIDE SEQUENCE</scope>
    <source>
        <strain evidence="2">4be13</strain>
    </source>
</reference>
<dbReference type="RefSeq" id="WP_207681381.1">
    <property type="nucleotide sequence ID" value="NZ_CP061800.1"/>
</dbReference>
<dbReference type="NCBIfam" id="TIGR00305">
    <property type="entry name" value="putative toxin-antitoxin system toxin component, PIN family"/>
    <property type="match status" value="1"/>
</dbReference>
<name>A0A975GKZ4_9BACT</name>
<dbReference type="AlphaFoldDB" id="A0A975GKZ4"/>
<dbReference type="Pfam" id="PF13470">
    <property type="entry name" value="PIN_3"/>
    <property type="match status" value="1"/>
</dbReference>
<gene>
    <name evidence="2" type="ORF">dnm_012470</name>
</gene>
<dbReference type="InterPro" id="IPR002850">
    <property type="entry name" value="PIN_toxin-like"/>
</dbReference>
<evidence type="ECO:0000259" key="1">
    <source>
        <dbReference type="Pfam" id="PF13470"/>
    </source>
</evidence>
<dbReference type="KEGG" id="dmm:dnm_012470"/>